<dbReference type="SUPFAM" id="SSF53756">
    <property type="entry name" value="UDP-Glycosyltransferase/glycogen phosphorylase"/>
    <property type="match status" value="1"/>
</dbReference>
<dbReference type="Proteomes" id="UP000244978">
    <property type="component" value="Unassembled WGS sequence"/>
</dbReference>
<accession>A0A2U1T128</accession>
<gene>
    <name evidence="1" type="ORF">DF220_06805</name>
</gene>
<dbReference type="Pfam" id="PF13692">
    <property type="entry name" value="Glyco_trans_1_4"/>
    <property type="match status" value="1"/>
</dbReference>
<organism evidence="1 2">
    <name type="scientific">Homoserinimonas hongtaonis</name>
    <dbReference type="NCBI Taxonomy" id="2079791"/>
    <lineage>
        <taxon>Bacteria</taxon>
        <taxon>Bacillati</taxon>
        <taxon>Actinomycetota</taxon>
        <taxon>Actinomycetes</taxon>
        <taxon>Micrococcales</taxon>
        <taxon>Microbacteriaceae</taxon>
        <taxon>Homoserinimonas</taxon>
    </lineage>
</organism>
<evidence type="ECO:0000313" key="1">
    <source>
        <dbReference type="EMBL" id="PWB97570.1"/>
    </source>
</evidence>
<comment type="caution">
    <text evidence="1">The sequence shown here is derived from an EMBL/GenBank/DDBJ whole genome shotgun (WGS) entry which is preliminary data.</text>
</comment>
<dbReference type="RefSeq" id="WP_108997484.1">
    <property type="nucleotide sequence ID" value="NZ_QEEX01000001.1"/>
</dbReference>
<protein>
    <submittedName>
        <fullName evidence="1">GDP-mannose--glycolipid 4-beta-D-mannosyltransferase</fullName>
    </submittedName>
</protein>
<dbReference type="EMBL" id="QEEX01000001">
    <property type="protein sequence ID" value="PWB97570.1"/>
    <property type="molecule type" value="Genomic_DNA"/>
</dbReference>
<name>A0A2U1T128_9MICO</name>
<evidence type="ECO:0000313" key="2">
    <source>
        <dbReference type="Proteomes" id="UP000244978"/>
    </source>
</evidence>
<sequence length="341" mass="37680">MAANLESGERSLRVLQSLRVVRETTNPYLVQLVTALEREASVQLFTWPRALLGRWDVLHIHWPELLFVREGRLRTAAGAVLCWLLLMRVRLGNRAIVRTVHNVRPHEDRGGLTERMLSRIDSATTLFISMADAGAENDVPVEVIPHGHYSDWYPRVGAPPVAGRVLFFGLIRDYKNAPALVHAFRGISRTDVSLHVVGKLDPAELGAHIESIVAGDPRIQLSFGYADDDLLVREFSEASVVALPYREMGNSGAMVLALSLGRPVLVPRTPANAAMADEVGPSWVRLYDGELTSAALEAAVREGVPSDAPNLSSRDWGTVGHAHIAAYRRALESRHDRRYSE</sequence>
<keyword evidence="1" id="KW-0808">Transferase</keyword>
<reference evidence="2" key="1">
    <citation type="submission" date="2018-04" db="EMBL/GenBank/DDBJ databases">
        <authorList>
            <person name="Liu S."/>
            <person name="Wang Z."/>
            <person name="Li J."/>
        </authorList>
    </citation>
    <scope>NUCLEOTIDE SEQUENCE [LARGE SCALE GENOMIC DNA]</scope>
    <source>
        <strain evidence="2">S1194</strain>
    </source>
</reference>
<dbReference type="GO" id="GO:0016757">
    <property type="term" value="F:glycosyltransferase activity"/>
    <property type="evidence" value="ECO:0007669"/>
    <property type="project" value="UniProtKB-KW"/>
</dbReference>
<keyword evidence="2" id="KW-1185">Reference proteome</keyword>
<keyword evidence="1" id="KW-0328">Glycosyltransferase</keyword>
<dbReference type="Gene3D" id="3.40.50.2000">
    <property type="entry name" value="Glycogen Phosphorylase B"/>
    <property type="match status" value="1"/>
</dbReference>
<dbReference type="AlphaFoldDB" id="A0A2U1T128"/>
<proteinExistence type="predicted"/>